<name>A0ABQ9WUN1_9EUKA</name>
<dbReference type="SUPFAM" id="SSF46988">
    <property type="entry name" value="Tubulin chaperone cofactor A"/>
    <property type="match status" value="1"/>
</dbReference>
<evidence type="ECO:0000313" key="2">
    <source>
        <dbReference type="Proteomes" id="UP001281761"/>
    </source>
</evidence>
<protein>
    <submittedName>
        <fullName evidence="1">Uncharacterized protein</fullName>
    </submittedName>
</protein>
<comment type="caution">
    <text evidence="1">The sequence shown here is derived from an EMBL/GenBank/DDBJ whole genome shotgun (WGS) entry which is preliminary data.</text>
</comment>
<evidence type="ECO:0000313" key="1">
    <source>
        <dbReference type="EMBL" id="KAK2943208.1"/>
    </source>
</evidence>
<sequence>MSDVSKLDSAQQTVSQIVQELVLSTGEINKLTDTVESLRQSSPGTTTTHQQEELLAQATTKAVESKTHLETASIELSTLLDSFYDQDRTPEEQVVADHATSALHSAMAHVYDSSLTNSSHD</sequence>
<dbReference type="EMBL" id="JARBJD010000357">
    <property type="protein sequence ID" value="KAK2943208.1"/>
    <property type="molecule type" value="Genomic_DNA"/>
</dbReference>
<organism evidence="1 2">
    <name type="scientific">Blattamonas nauphoetae</name>
    <dbReference type="NCBI Taxonomy" id="2049346"/>
    <lineage>
        <taxon>Eukaryota</taxon>
        <taxon>Metamonada</taxon>
        <taxon>Preaxostyla</taxon>
        <taxon>Oxymonadida</taxon>
        <taxon>Blattamonas</taxon>
    </lineage>
</organism>
<dbReference type="InterPro" id="IPR036126">
    <property type="entry name" value="TBCA_sf"/>
</dbReference>
<gene>
    <name evidence="1" type="ORF">BLNAU_21888</name>
</gene>
<keyword evidence="2" id="KW-1185">Reference proteome</keyword>
<proteinExistence type="predicted"/>
<dbReference type="Proteomes" id="UP001281761">
    <property type="component" value="Unassembled WGS sequence"/>
</dbReference>
<accession>A0ABQ9WUN1</accession>
<reference evidence="1 2" key="1">
    <citation type="journal article" date="2022" name="bioRxiv">
        <title>Genomics of Preaxostyla Flagellates Illuminates Evolutionary Transitions and the Path Towards Mitochondrial Loss.</title>
        <authorList>
            <person name="Novak L.V.F."/>
            <person name="Treitli S.C."/>
            <person name="Pyrih J."/>
            <person name="Halakuc P."/>
            <person name="Pipaliya S.V."/>
            <person name="Vacek V."/>
            <person name="Brzon O."/>
            <person name="Soukal P."/>
            <person name="Eme L."/>
            <person name="Dacks J.B."/>
            <person name="Karnkowska A."/>
            <person name="Elias M."/>
            <person name="Hampl V."/>
        </authorList>
    </citation>
    <scope>NUCLEOTIDE SEQUENCE [LARGE SCALE GENOMIC DNA]</scope>
    <source>
        <strain evidence="1">NAU3</strain>
        <tissue evidence="1">Gut</tissue>
    </source>
</reference>